<dbReference type="SMART" id="SM00382">
    <property type="entry name" value="AAA"/>
    <property type="match status" value="1"/>
</dbReference>
<dbReference type="Pfam" id="PF00005">
    <property type="entry name" value="ABC_tran"/>
    <property type="match status" value="1"/>
</dbReference>
<evidence type="ECO:0000256" key="1">
    <source>
        <dbReference type="ARBA" id="ARBA00022741"/>
    </source>
</evidence>
<organism evidence="5 6">
    <name type="scientific">Multifurca ochricompacta</name>
    <dbReference type="NCBI Taxonomy" id="376703"/>
    <lineage>
        <taxon>Eukaryota</taxon>
        <taxon>Fungi</taxon>
        <taxon>Dikarya</taxon>
        <taxon>Basidiomycota</taxon>
        <taxon>Agaricomycotina</taxon>
        <taxon>Agaricomycetes</taxon>
        <taxon>Russulales</taxon>
        <taxon>Russulaceae</taxon>
        <taxon>Multifurca</taxon>
    </lineage>
</organism>
<accession>A0AAD4QQQ2</accession>
<reference evidence="5" key="1">
    <citation type="journal article" date="2022" name="New Phytol.">
        <title>Evolutionary transition to the ectomycorrhizal habit in the genomes of a hyperdiverse lineage of mushroom-forming fungi.</title>
        <authorList>
            <person name="Looney B."/>
            <person name="Miyauchi S."/>
            <person name="Morin E."/>
            <person name="Drula E."/>
            <person name="Courty P.E."/>
            <person name="Kohler A."/>
            <person name="Kuo A."/>
            <person name="LaButti K."/>
            <person name="Pangilinan J."/>
            <person name="Lipzen A."/>
            <person name="Riley R."/>
            <person name="Andreopoulos W."/>
            <person name="He G."/>
            <person name="Johnson J."/>
            <person name="Nolan M."/>
            <person name="Tritt A."/>
            <person name="Barry K.W."/>
            <person name="Grigoriev I.V."/>
            <person name="Nagy L.G."/>
            <person name="Hibbett D."/>
            <person name="Henrissat B."/>
            <person name="Matheny P.B."/>
            <person name="Labbe J."/>
            <person name="Martin F.M."/>
        </authorList>
    </citation>
    <scope>NUCLEOTIDE SEQUENCE</scope>
    <source>
        <strain evidence="5">BPL690</strain>
    </source>
</reference>
<dbReference type="PANTHER" id="PTHR43158:SF2">
    <property type="entry name" value="SKFA PEPTIDE EXPORT ATP-BINDING PROTEIN SKFE"/>
    <property type="match status" value="1"/>
</dbReference>
<keyword evidence="2" id="KW-0067">ATP-binding</keyword>
<dbReference type="AlphaFoldDB" id="A0AAD4QQQ2"/>
<evidence type="ECO:0000256" key="2">
    <source>
        <dbReference type="ARBA" id="ARBA00022840"/>
    </source>
</evidence>
<sequence>MDSVTEIFIQNLTYHHDPSAPASLRDVNISLPKSSRTLLIGANGAGKSTLLQILAGKRLVTSEGAQILIKGRDVFRDSPPGVTHLGTEWAMNPVVRGDIVVEHFLNSVGGYRHKERRDRLLDILDVDLDWHMHAISDGERRRVQLCMGLMQHWDVLLLDEVTVDLDVQVRDDLLSFLKEDSERRSATILYATHIFDGLNKFPTHIAHMRFGTFLTKPTPWPIAPAERSLGHAVGVPDLSLFRIALQWLREDREHRRELEKAGRKTRGARRDQDVPSSSEAFYKKYDYSH</sequence>
<dbReference type="Gene3D" id="3.40.50.300">
    <property type="entry name" value="P-loop containing nucleotide triphosphate hydrolases"/>
    <property type="match status" value="1"/>
</dbReference>
<dbReference type="PANTHER" id="PTHR43158">
    <property type="entry name" value="SKFA PEPTIDE EXPORT ATP-BINDING PROTEIN SKFE"/>
    <property type="match status" value="1"/>
</dbReference>
<dbReference type="PROSITE" id="PS50893">
    <property type="entry name" value="ABC_TRANSPORTER_2"/>
    <property type="match status" value="1"/>
</dbReference>
<protein>
    <submittedName>
        <fullName evidence="5">P-loop containing nucleoside triphosphate hydrolase protein</fullName>
    </submittedName>
</protein>
<keyword evidence="5" id="KW-0378">Hydrolase</keyword>
<dbReference type="GO" id="GO:0016887">
    <property type="term" value="F:ATP hydrolysis activity"/>
    <property type="evidence" value="ECO:0007669"/>
    <property type="project" value="InterPro"/>
</dbReference>
<keyword evidence="1" id="KW-0547">Nucleotide-binding</keyword>
<dbReference type="SUPFAM" id="SSF52540">
    <property type="entry name" value="P-loop containing nucleoside triphosphate hydrolases"/>
    <property type="match status" value="1"/>
</dbReference>
<evidence type="ECO:0000259" key="4">
    <source>
        <dbReference type="PROSITE" id="PS50893"/>
    </source>
</evidence>
<dbReference type="EMBL" id="WTXG01000002">
    <property type="protein sequence ID" value="KAI0306897.1"/>
    <property type="molecule type" value="Genomic_DNA"/>
</dbReference>
<gene>
    <name evidence="5" type="ORF">B0F90DRAFT_1683302</name>
</gene>
<evidence type="ECO:0000256" key="3">
    <source>
        <dbReference type="SAM" id="MobiDB-lite"/>
    </source>
</evidence>
<feature type="compositionally biased region" description="Basic and acidic residues" evidence="3">
    <location>
        <begin position="256"/>
        <end position="273"/>
    </location>
</feature>
<evidence type="ECO:0000313" key="5">
    <source>
        <dbReference type="EMBL" id="KAI0306897.1"/>
    </source>
</evidence>
<dbReference type="InterPro" id="IPR027417">
    <property type="entry name" value="P-loop_NTPase"/>
</dbReference>
<comment type="caution">
    <text evidence="5">The sequence shown here is derived from an EMBL/GenBank/DDBJ whole genome shotgun (WGS) entry which is preliminary data.</text>
</comment>
<dbReference type="InterPro" id="IPR003439">
    <property type="entry name" value="ABC_transporter-like_ATP-bd"/>
</dbReference>
<dbReference type="Proteomes" id="UP001203297">
    <property type="component" value="Unassembled WGS sequence"/>
</dbReference>
<proteinExistence type="predicted"/>
<name>A0AAD4QQQ2_9AGAM</name>
<feature type="domain" description="ABC transporter" evidence="4">
    <location>
        <begin position="7"/>
        <end position="235"/>
    </location>
</feature>
<dbReference type="CDD" id="cd00267">
    <property type="entry name" value="ABC_ATPase"/>
    <property type="match status" value="1"/>
</dbReference>
<evidence type="ECO:0000313" key="6">
    <source>
        <dbReference type="Proteomes" id="UP001203297"/>
    </source>
</evidence>
<keyword evidence="6" id="KW-1185">Reference proteome</keyword>
<dbReference type="GO" id="GO:0005524">
    <property type="term" value="F:ATP binding"/>
    <property type="evidence" value="ECO:0007669"/>
    <property type="project" value="UniProtKB-KW"/>
</dbReference>
<feature type="region of interest" description="Disordered" evidence="3">
    <location>
        <begin position="256"/>
        <end position="289"/>
    </location>
</feature>
<dbReference type="InterPro" id="IPR003593">
    <property type="entry name" value="AAA+_ATPase"/>
</dbReference>